<dbReference type="Proteomes" id="UP000233837">
    <property type="component" value="Unassembled WGS sequence"/>
</dbReference>
<evidence type="ECO:0000313" key="1">
    <source>
        <dbReference type="EMBL" id="PKU59327.1"/>
    </source>
</evidence>
<sequence>MVDLDSFISLSTAEDLDNMLNGYDFLLEASRCGHAKASSLPPPPSNRENTLAEFNDVTYIDNKMSYIEKVNGATKANTCKKHMGKTT</sequence>
<keyword evidence="2" id="KW-1185">Reference proteome</keyword>
<evidence type="ECO:0000313" key="2">
    <source>
        <dbReference type="Proteomes" id="UP000233837"/>
    </source>
</evidence>
<reference evidence="1 2" key="1">
    <citation type="journal article" date="2016" name="Sci. Rep.">
        <title>The Dendrobium catenatum Lindl. genome sequence provides insights into polysaccharide synthase, floral development and adaptive evolution.</title>
        <authorList>
            <person name="Zhang G.Q."/>
            <person name="Xu Q."/>
            <person name="Bian C."/>
            <person name="Tsai W.C."/>
            <person name="Yeh C.M."/>
            <person name="Liu K.W."/>
            <person name="Yoshida K."/>
            <person name="Zhang L.S."/>
            <person name="Chang S.B."/>
            <person name="Chen F."/>
            <person name="Shi Y."/>
            <person name="Su Y.Y."/>
            <person name="Zhang Y.Q."/>
            <person name="Chen L.J."/>
            <person name="Yin Y."/>
            <person name="Lin M."/>
            <person name="Huang H."/>
            <person name="Deng H."/>
            <person name="Wang Z.W."/>
            <person name="Zhu S.L."/>
            <person name="Zhao X."/>
            <person name="Deng C."/>
            <person name="Niu S.C."/>
            <person name="Huang J."/>
            <person name="Wang M."/>
            <person name="Liu G.H."/>
            <person name="Yang H.J."/>
            <person name="Xiao X.J."/>
            <person name="Hsiao Y.Y."/>
            <person name="Wu W.L."/>
            <person name="Chen Y.Y."/>
            <person name="Mitsuda N."/>
            <person name="Ohme-Takagi M."/>
            <person name="Luo Y.B."/>
            <person name="Van de Peer Y."/>
            <person name="Liu Z.J."/>
        </authorList>
    </citation>
    <scope>NUCLEOTIDE SEQUENCE [LARGE SCALE GENOMIC DNA]</scope>
    <source>
        <tissue evidence="1">The whole plant</tissue>
    </source>
</reference>
<reference evidence="1 2" key="2">
    <citation type="journal article" date="2017" name="Nature">
        <title>The Apostasia genome and the evolution of orchids.</title>
        <authorList>
            <person name="Zhang G.Q."/>
            <person name="Liu K.W."/>
            <person name="Li Z."/>
            <person name="Lohaus R."/>
            <person name="Hsiao Y.Y."/>
            <person name="Niu S.C."/>
            <person name="Wang J.Y."/>
            <person name="Lin Y.C."/>
            <person name="Xu Q."/>
            <person name="Chen L.J."/>
            <person name="Yoshida K."/>
            <person name="Fujiwara S."/>
            <person name="Wang Z.W."/>
            <person name="Zhang Y.Q."/>
            <person name="Mitsuda N."/>
            <person name="Wang M."/>
            <person name="Liu G.H."/>
            <person name="Pecoraro L."/>
            <person name="Huang H.X."/>
            <person name="Xiao X.J."/>
            <person name="Lin M."/>
            <person name="Wu X.Y."/>
            <person name="Wu W.L."/>
            <person name="Chen Y.Y."/>
            <person name="Chang S.B."/>
            <person name="Sakamoto S."/>
            <person name="Ohme-Takagi M."/>
            <person name="Yagi M."/>
            <person name="Zeng S.J."/>
            <person name="Shen C.Y."/>
            <person name="Yeh C.M."/>
            <person name="Luo Y.B."/>
            <person name="Tsai W.C."/>
            <person name="Van de Peer Y."/>
            <person name="Liu Z.J."/>
        </authorList>
    </citation>
    <scope>NUCLEOTIDE SEQUENCE [LARGE SCALE GENOMIC DNA]</scope>
    <source>
        <tissue evidence="1">The whole plant</tissue>
    </source>
</reference>
<gene>
    <name evidence="1" type="ORF">MA16_Dca028954</name>
</gene>
<accession>A0A2I0V7D6</accession>
<proteinExistence type="predicted"/>
<organism evidence="1 2">
    <name type="scientific">Dendrobium catenatum</name>
    <dbReference type="NCBI Taxonomy" id="906689"/>
    <lineage>
        <taxon>Eukaryota</taxon>
        <taxon>Viridiplantae</taxon>
        <taxon>Streptophyta</taxon>
        <taxon>Embryophyta</taxon>
        <taxon>Tracheophyta</taxon>
        <taxon>Spermatophyta</taxon>
        <taxon>Magnoliopsida</taxon>
        <taxon>Liliopsida</taxon>
        <taxon>Asparagales</taxon>
        <taxon>Orchidaceae</taxon>
        <taxon>Epidendroideae</taxon>
        <taxon>Malaxideae</taxon>
        <taxon>Dendrobiinae</taxon>
        <taxon>Dendrobium</taxon>
    </lineage>
</organism>
<dbReference type="EMBL" id="KZ505519">
    <property type="protein sequence ID" value="PKU59327.1"/>
    <property type="molecule type" value="Genomic_DNA"/>
</dbReference>
<protein>
    <submittedName>
        <fullName evidence="1">Uncharacterized protein</fullName>
    </submittedName>
</protein>
<name>A0A2I0V7D6_9ASPA</name>
<dbReference type="AlphaFoldDB" id="A0A2I0V7D6"/>